<reference evidence="1" key="1">
    <citation type="submission" date="2014-09" db="EMBL/GenBank/DDBJ databases">
        <authorList>
            <person name="Magalhaes I.L.F."/>
            <person name="Oliveira U."/>
            <person name="Santos F.R."/>
            <person name="Vidigal T.H.D.A."/>
            <person name="Brescovit A.D."/>
            <person name="Santos A.J."/>
        </authorList>
    </citation>
    <scope>NUCLEOTIDE SEQUENCE</scope>
    <source>
        <tissue evidence="1">Shoot tissue taken approximately 20 cm above the soil surface</tissue>
    </source>
</reference>
<protein>
    <submittedName>
        <fullName evidence="1">Uncharacterized protein</fullName>
    </submittedName>
</protein>
<proteinExistence type="predicted"/>
<dbReference type="AlphaFoldDB" id="A0A0A9HIE1"/>
<dbReference type="EMBL" id="GBRH01162312">
    <property type="protein sequence ID" value="JAE35584.1"/>
    <property type="molecule type" value="Transcribed_RNA"/>
</dbReference>
<organism evidence="1">
    <name type="scientific">Arundo donax</name>
    <name type="common">Giant reed</name>
    <name type="synonym">Donax arundinaceus</name>
    <dbReference type="NCBI Taxonomy" id="35708"/>
    <lineage>
        <taxon>Eukaryota</taxon>
        <taxon>Viridiplantae</taxon>
        <taxon>Streptophyta</taxon>
        <taxon>Embryophyta</taxon>
        <taxon>Tracheophyta</taxon>
        <taxon>Spermatophyta</taxon>
        <taxon>Magnoliopsida</taxon>
        <taxon>Liliopsida</taxon>
        <taxon>Poales</taxon>
        <taxon>Poaceae</taxon>
        <taxon>PACMAD clade</taxon>
        <taxon>Arundinoideae</taxon>
        <taxon>Arundineae</taxon>
        <taxon>Arundo</taxon>
    </lineage>
</organism>
<evidence type="ECO:0000313" key="1">
    <source>
        <dbReference type="EMBL" id="JAE35584.1"/>
    </source>
</evidence>
<sequence length="134" mass="14691">MIPRHRPRPLYGATAMAWCRHVTVPQDRRGSPLLVLEPARMAGSVVREQGPSHCRCPAASPRARYAQEQQVPWIRTTWYSTPAARGGAAAVARRCCCLAVAAAPTATGSSEMSDWPWPDLDRASNSWIFDASDC</sequence>
<reference evidence="1" key="2">
    <citation type="journal article" date="2015" name="Data Brief">
        <title>Shoot transcriptome of the giant reed, Arundo donax.</title>
        <authorList>
            <person name="Barrero R.A."/>
            <person name="Guerrero F.D."/>
            <person name="Moolhuijzen P."/>
            <person name="Goolsby J.A."/>
            <person name="Tidwell J."/>
            <person name="Bellgard S.E."/>
            <person name="Bellgard M.I."/>
        </authorList>
    </citation>
    <scope>NUCLEOTIDE SEQUENCE</scope>
    <source>
        <tissue evidence="1">Shoot tissue taken approximately 20 cm above the soil surface</tissue>
    </source>
</reference>
<accession>A0A0A9HIE1</accession>
<name>A0A0A9HIE1_ARUDO</name>